<keyword evidence="2 6" id="KW-0812">Transmembrane</keyword>
<evidence type="ECO:0000313" key="8">
    <source>
        <dbReference type="Proteomes" id="UP000186601"/>
    </source>
</evidence>
<feature type="compositionally biased region" description="Low complexity" evidence="5">
    <location>
        <begin position="44"/>
        <end position="135"/>
    </location>
</feature>
<feature type="region of interest" description="Disordered" evidence="5">
    <location>
        <begin position="1"/>
        <end position="144"/>
    </location>
</feature>
<feature type="compositionally biased region" description="Polar residues" evidence="5">
    <location>
        <begin position="26"/>
        <end position="36"/>
    </location>
</feature>
<keyword evidence="8" id="KW-1185">Reference proteome</keyword>
<dbReference type="GO" id="GO:0071944">
    <property type="term" value="C:cell periphery"/>
    <property type="evidence" value="ECO:0007669"/>
    <property type="project" value="UniProtKB-ARBA"/>
</dbReference>
<protein>
    <submittedName>
        <fullName evidence="7">Uncharacterized protein</fullName>
    </submittedName>
</protein>
<accession>A0A2R6NG58</accession>
<dbReference type="AlphaFoldDB" id="A0A2R6NG58"/>
<proteinExistence type="predicted"/>
<dbReference type="STRING" id="98765.A0A2R6NG58"/>
<organism evidence="7 8">
    <name type="scientific">Hermanssonia centrifuga</name>
    <dbReference type="NCBI Taxonomy" id="98765"/>
    <lineage>
        <taxon>Eukaryota</taxon>
        <taxon>Fungi</taxon>
        <taxon>Dikarya</taxon>
        <taxon>Basidiomycota</taxon>
        <taxon>Agaricomycotina</taxon>
        <taxon>Agaricomycetes</taxon>
        <taxon>Polyporales</taxon>
        <taxon>Meruliaceae</taxon>
        <taxon>Hermanssonia</taxon>
    </lineage>
</organism>
<dbReference type="OrthoDB" id="3263296at2759"/>
<feature type="compositionally biased region" description="Acidic residues" evidence="5">
    <location>
        <begin position="580"/>
        <end position="590"/>
    </location>
</feature>
<gene>
    <name evidence="7" type="ORF">PHLCEN_2v12775</name>
</gene>
<evidence type="ECO:0000256" key="3">
    <source>
        <dbReference type="ARBA" id="ARBA00022989"/>
    </source>
</evidence>
<evidence type="ECO:0000256" key="2">
    <source>
        <dbReference type="ARBA" id="ARBA00022692"/>
    </source>
</evidence>
<feature type="region of interest" description="Disordered" evidence="5">
    <location>
        <begin position="472"/>
        <end position="590"/>
    </location>
</feature>
<dbReference type="EMBL" id="MLYV02001288">
    <property type="protein sequence ID" value="PSR71346.1"/>
    <property type="molecule type" value="Genomic_DNA"/>
</dbReference>
<dbReference type="InterPro" id="IPR051694">
    <property type="entry name" value="Immunoregulatory_rcpt-like"/>
</dbReference>
<reference evidence="7 8" key="1">
    <citation type="submission" date="2018-02" db="EMBL/GenBank/DDBJ databases">
        <title>Genome sequence of the basidiomycete white-rot fungus Phlebia centrifuga.</title>
        <authorList>
            <person name="Granchi Z."/>
            <person name="Peng M."/>
            <person name="de Vries R.P."/>
            <person name="Hilden K."/>
            <person name="Makela M.R."/>
            <person name="Grigoriev I."/>
            <person name="Riley R."/>
        </authorList>
    </citation>
    <scope>NUCLEOTIDE SEQUENCE [LARGE SCALE GENOMIC DNA]</scope>
    <source>
        <strain evidence="7 8">FBCC195</strain>
    </source>
</reference>
<evidence type="ECO:0000313" key="7">
    <source>
        <dbReference type="EMBL" id="PSR71346.1"/>
    </source>
</evidence>
<evidence type="ECO:0000256" key="6">
    <source>
        <dbReference type="SAM" id="Phobius"/>
    </source>
</evidence>
<comment type="caution">
    <text evidence="7">The sequence shown here is derived from an EMBL/GenBank/DDBJ whole genome shotgun (WGS) entry which is preliminary data.</text>
</comment>
<feature type="compositionally biased region" description="Polar residues" evidence="5">
    <location>
        <begin position="520"/>
        <end position="550"/>
    </location>
</feature>
<evidence type="ECO:0000256" key="4">
    <source>
        <dbReference type="ARBA" id="ARBA00023136"/>
    </source>
</evidence>
<feature type="compositionally biased region" description="Basic residues" evidence="5">
    <location>
        <begin position="10"/>
        <end position="20"/>
    </location>
</feature>
<feature type="transmembrane region" description="Helical" evidence="6">
    <location>
        <begin position="193"/>
        <end position="216"/>
    </location>
</feature>
<evidence type="ECO:0000256" key="5">
    <source>
        <dbReference type="SAM" id="MobiDB-lite"/>
    </source>
</evidence>
<evidence type="ECO:0000256" key="1">
    <source>
        <dbReference type="ARBA" id="ARBA00004167"/>
    </source>
</evidence>
<name>A0A2R6NG58_9APHY</name>
<dbReference type="GO" id="GO:0016020">
    <property type="term" value="C:membrane"/>
    <property type="evidence" value="ECO:0007669"/>
    <property type="project" value="UniProtKB-SubCell"/>
</dbReference>
<dbReference type="PANTHER" id="PTHR15549">
    <property type="entry name" value="PAIRED IMMUNOGLOBULIN-LIKE TYPE 2 RECEPTOR"/>
    <property type="match status" value="1"/>
</dbReference>
<dbReference type="Proteomes" id="UP000186601">
    <property type="component" value="Unassembled WGS sequence"/>
</dbReference>
<sequence length="590" mass="61309">MQSDELKARDVHRRVQRLKARFSPTAIYTITPSADPTDTPAGGNAASSPTPAPAASSTSPSVAPAPTSSATPPAASNTSTTPAPNPAPSQSSTPAANTNSSSSSSSAAPSSSSTQSSSSSSTTSSNTSTSSTPAARVTPAQSATHDSAVPAVSYAPTVVVGQSTSAGVGLAASGSPSPSASSAPDSGGVNVPVVIGIVVAIIVGIVGIIFAVTYFMRRSRKDEDLFSTDALRRQSVVLNGSEPPARFAPDRGVTPRPPSMLEQRLGGSPISFANHPYGNGHNGNNGNNDYYGYQEPVSFNPGQVVMHPGQPMPPQAWTPDSSRPFFNPMGESPLGSPVSVAPYDSHYDAHGQLFRQASGGAAAYLNHQPPPGFSQSERSPSLGAPSYYTRQVPANQMSLDVPNDSHYVDLNRASVSPFQAEQYAEISHHLNTAPPVPLPTPMVAAAADEILANESFVVHDVIEPRPLNVVNQSPRIGSPASPSPFADPHFHGDYIPKPPSPTLSSKTRVDSTPPMLPEIQQRSFSPISSDFPTGPSSVRPSPSPLNTSFDLPSPPAEAHFDAVPRSNKNTPATAQRPETMYDDDDAYAGI</sequence>
<keyword evidence="4 6" id="KW-0472">Membrane</keyword>
<comment type="subcellular location">
    <subcellularLocation>
        <location evidence="1">Membrane</location>
        <topology evidence="1">Single-pass membrane protein</topology>
    </subcellularLocation>
</comment>
<keyword evidence="3 6" id="KW-1133">Transmembrane helix</keyword>